<evidence type="ECO:0000313" key="9">
    <source>
        <dbReference type="EMBL" id="CAF1294421.1"/>
    </source>
</evidence>
<keyword evidence="11" id="KW-1185">Reference proteome</keyword>
<dbReference type="Proteomes" id="UP000681722">
    <property type="component" value="Unassembled WGS sequence"/>
</dbReference>
<gene>
    <name evidence="9" type="ORF">GPM918_LOCUS28203</name>
    <name evidence="10" type="ORF">SRO942_LOCUS28681</name>
</gene>
<feature type="compositionally biased region" description="Polar residues" evidence="6">
    <location>
        <begin position="243"/>
        <end position="255"/>
    </location>
</feature>
<feature type="compositionally biased region" description="Basic residues" evidence="6">
    <location>
        <begin position="12"/>
        <end position="26"/>
    </location>
</feature>
<feature type="domain" description="Cyclin C-terminal" evidence="8">
    <location>
        <begin position="641"/>
        <end position="757"/>
    </location>
</feature>
<keyword evidence="2" id="KW-0498">Mitosis</keyword>
<evidence type="ECO:0000256" key="6">
    <source>
        <dbReference type="SAM" id="MobiDB-lite"/>
    </source>
</evidence>
<proteinExistence type="inferred from homology"/>
<feature type="region of interest" description="Disordered" evidence="6">
    <location>
        <begin position="1"/>
        <end position="26"/>
    </location>
</feature>
<evidence type="ECO:0000313" key="11">
    <source>
        <dbReference type="Proteomes" id="UP000663829"/>
    </source>
</evidence>
<dbReference type="OrthoDB" id="5590282at2759"/>
<dbReference type="FunFam" id="1.10.472.10:FF:000001">
    <property type="entry name" value="G2/mitotic-specific cyclin"/>
    <property type="match status" value="1"/>
</dbReference>
<dbReference type="CDD" id="cd20504">
    <property type="entry name" value="CYCLIN_CCNA_rpt1"/>
    <property type="match status" value="1"/>
</dbReference>
<dbReference type="SUPFAM" id="SSF47954">
    <property type="entry name" value="Cyclin-like"/>
    <property type="match status" value="2"/>
</dbReference>
<feature type="region of interest" description="Disordered" evidence="6">
    <location>
        <begin position="130"/>
        <end position="154"/>
    </location>
</feature>
<evidence type="ECO:0000256" key="2">
    <source>
        <dbReference type="ARBA" id="ARBA00022776"/>
    </source>
</evidence>
<name>A0A815D818_9BILA</name>
<dbReference type="InterPro" id="IPR006671">
    <property type="entry name" value="Cyclin_N"/>
</dbReference>
<feature type="compositionally biased region" description="Low complexity" evidence="6">
    <location>
        <begin position="382"/>
        <end position="392"/>
    </location>
</feature>
<accession>A0A815D818</accession>
<dbReference type="Pfam" id="PF00134">
    <property type="entry name" value="Cyclin_N"/>
    <property type="match status" value="1"/>
</dbReference>
<evidence type="ECO:0000313" key="10">
    <source>
        <dbReference type="EMBL" id="CAF4106401.1"/>
    </source>
</evidence>
<feature type="compositionally biased region" description="Polar residues" evidence="6">
    <location>
        <begin position="130"/>
        <end position="148"/>
    </location>
</feature>
<evidence type="ECO:0000256" key="1">
    <source>
        <dbReference type="ARBA" id="ARBA00022618"/>
    </source>
</evidence>
<dbReference type="GO" id="GO:0051301">
    <property type="term" value="P:cell division"/>
    <property type="evidence" value="ECO:0007669"/>
    <property type="project" value="UniProtKB-KW"/>
</dbReference>
<dbReference type="SMART" id="SM00385">
    <property type="entry name" value="CYCLIN"/>
    <property type="match status" value="2"/>
</dbReference>
<protein>
    <recommendedName>
        <fullName evidence="12">Cyclin N-terminal domain-containing protein</fullName>
    </recommendedName>
</protein>
<evidence type="ECO:0000259" key="8">
    <source>
        <dbReference type="SMART" id="SM01332"/>
    </source>
</evidence>
<organism evidence="9 11">
    <name type="scientific">Didymodactylos carnosus</name>
    <dbReference type="NCBI Taxonomy" id="1234261"/>
    <lineage>
        <taxon>Eukaryota</taxon>
        <taxon>Metazoa</taxon>
        <taxon>Spiralia</taxon>
        <taxon>Gnathifera</taxon>
        <taxon>Rotifera</taxon>
        <taxon>Eurotatoria</taxon>
        <taxon>Bdelloidea</taxon>
        <taxon>Philodinida</taxon>
        <taxon>Philodinidae</taxon>
        <taxon>Didymodactylos</taxon>
    </lineage>
</organism>
<feature type="region of interest" description="Disordered" evidence="6">
    <location>
        <begin position="74"/>
        <end position="110"/>
    </location>
</feature>
<dbReference type="AlphaFoldDB" id="A0A815D818"/>
<evidence type="ECO:0000256" key="3">
    <source>
        <dbReference type="ARBA" id="ARBA00023127"/>
    </source>
</evidence>
<feature type="domain" description="Cyclin-like" evidence="7">
    <location>
        <begin position="548"/>
        <end position="632"/>
    </location>
</feature>
<dbReference type="Gene3D" id="1.10.472.10">
    <property type="entry name" value="Cyclin-like"/>
    <property type="match status" value="2"/>
</dbReference>
<dbReference type="SMART" id="SM01332">
    <property type="entry name" value="Cyclin_C"/>
    <property type="match status" value="1"/>
</dbReference>
<evidence type="ECO:0000256" key="5">
    <source>
        <dbReference type="RuleBase" id="RU000383"/>
    </source>
</evidence>
<feature type="region of interest" description="Disordered" evidence="6">
    <location>
        <begin position="382"/>
        <end position="412"/>
    </location>
</feature>
<dbReference type="PANTHER" id="PTHR10177">
    <property type="entry name" value="CYCLINS"/>
    <property type="match status" value="1"/>
</dbReference>
<keyword evidence="3 5" id="KW-0195">Cyclin</keyword>
<keyword evidence="1" id="KW-0132">Cell division</keyword>
<feature type="domain" description="Cyclin-like" evidence="7">
    <location>
        <begin position="645"/>
        <end position="726"/>
    </location>
</feature>
<keyword evidence="4" id="KW-0131">Cell cycle</keyword>
<dbReference type="EMBL" id="CAJNOQ010012199">
    <property type="protein sequence ID" value="CAF1294421.1"/>
    <property type="molecule type" value="Genomic_DNA"/>
</dbReference>
<reference evidence="9" key="1">
    <citation type="submission" date="2021-02" db="EMBL/GenBank/DDBJ databases">
        <authorList>
            <person name="Nowell W R."/>
        </authorList>
    </citation>
    <scope>NUCLEOTIDE SEQUENCE</scope>
</reference>
<dbReference type="InterPro" id="IPR036915">
    <property type="entry name" value="Cyclin-like_sf"/>
</dbReference>
<dbReference type="InterPro" id="IPR048258">
    <property type="entry name" value="Cyclins_cyclin-box"/>
</dbReference>
<feature type="region of interest" description="Disordered" evidence="6">
    <location>
        <begin position="212"/>
        <end position="255"/>
    </location>
</feature>
<dbReference type="PROSITE" id="PS00292">
    <property type="entry name" value="CYCLINS"/>
    <property type="match status" value="1"/>
</dbReference>
<dbReference type="EMBL" id="CAJOBC010034332">
    <property type="protein sequence ID" value="CAF4106401.1"/>
    <property type="molecule type" value="Genomic_DNA"/>
</dbReference>
<dbReference type="InterPro" id="IPR004367">
    <property type="entry name" value="Cyclin_C-dom"/>
</dbReference>
<evidence type="ECO:0008006" key="12">
    <source>
        <dbReference type="Google" id="ProtNLM"/>
    </source>
</evidence>
<dbReference type="CDD" id="cd20537">
    <property type="entry name" value="CYCLIN_CCNO-like_rpt2"/>
    <property type="match status" value="1"/>
</dbReference>
<evidence type="ECO:0000256" key="4">
    <source>
        <dbReference type="ARBA" id="ARBA00023306"/>
    </source>
</evidence>
<dbReference type="Pfam" id="PF02984">
    <property type="entry name" value="Cyclin_C"/>
    <property type="match status" value="1"/>
</dbReference>
<dbReference type="InterPro" id="IPR039361">
    <property type="entry name" value="Cyclin"/>
</dbReference>
<dbReference type="Proteomes" id="UP000663829">
    <property type="component" value="Unassembled WGS sequence"/>
</dbReference>
<sequence>MPTGIDSLSHQQHLHHHHNYNYRPPHHYKSTIHLVTTARDFNDEDERRRSSSYKVNNEINSSNIANYIKNQSNSSHAYSQQYHSSLSHRPVNNTYSSTRTNSSLSRHSSNLTKTTAAAALAMLLKGHADTSSSSNLLDITDQQQTRATPNRRRGSIITDSILTKNDQCKQQTKSSYSSLVTLNRTNQTVSTQVAAPSIRRCVSVLGKRYSSTDLNIPKPNTARVEKSSSLRSTNQDLNERETLNNSKSRISLDSNGSLSARISNYQQQLPLNMRRNHVLSQSKSNSSMILNDSAMNKMKGERLHDTSLTQSNSENTIKANEQEYVKNSVTNIAKPDVPPKVCSLDQNKSLLKEKRILHSKHLTRQHSHEPCPITYQSQLSLGTTTTSDSGSDNTILNHLPEQNEVSDKSQSSVLEEILNNGNLLSPRKNPVKHSNRLRSCDTVTSDELEKNSRKLPPLVFSVSSVKINNEVPLNSSNSDSELRKLEREIYEERKKKIEEQEQVVINVTEYAQDILKYLHEREHVCRPKANYMRKQRELTWEMRAILIDWLCEVADEYKLFSETFHLAVNFIDRFLSRMSVTKSKFQLIGTAALYLAAKCEEVYPPNASEFAYVTDNAYSKKQVLKIEDLLLKTLHFEVSTVTTHTFLLHYMKLIEIDEITEDLAKYIADITLLDSECIQQIPSLQAAAILCLSLHMNKKPAWSYKLKEYTGYTINSFYSIMEKIFWNFARTTTQGKWAITKKYRHMKHHNVASIELPTTLPYTMINEA</sequence>
<dbReference type="InterPro" id="IPR013763">
    <property type="entry name" value="Cyclin-like_dom"/>
</dbReference>
<comment type="caution">
    <text evidence="9">The sequence shown here is derived from an EMBL/GenBank/DDBJ whole genome shotgun (WGS) entry which is preliminary data.</text>
</comment>
<evidence type="ECO:0000259" key="7">
    <source>
        <dbReference type="SMART" id="SM00385"/>
    </source>
</evidence>
<comment type="similarity">
    <text evidence="5">Belongs to the cyclin family.</text>
</comment>